<keyword evidence="8" id="KW-0812">Transmembrane</keyword>
<dbReference type="SMART" id="SM00028">
    <property type="entry name" value="TPR"/>
    <property type="match status" value="4"/>
</dbReference>
<keyword evidence="8" id="KW-0472">Membrane</keyword>
<evidence type="ECO:0000313" key="12">
    <source>
        <dbReference type="Proteomes" id="UP000199702"/>
    </source>
</evidence>
<keyword evidence="12" id="KW-1185">Reference proteome</keyword>
<evidence type="ECO:0000256" key="5">
    <source>
        <dbReference type="ARBA" id="ARBA00038253"/>
    </source>
</evidence>
<dbReference type="Gene3D" id="1.10.10.10">
    <property type="entry name" value="Winged helix-like DNA-binding domain superfamily/Winged helix DNA-binding domain"/>
    <property type="match status" value="1"/>
</dbReference>
<dbReference type="InterPro" id="IPR019734">
    <property type="entry name" value="TPR_rpt"/>
</dbReference>
<dbReference type="STRING" id="402734.SAMN05660918_1605"/>
<dbReference type="InterPro" id="IPR011990">
    <property type="entry name" value="TPR-like_helical_dom_sf"/>
</dbReference>
<evidence type="ECO:0000256" key="2">
    <source>
        <dbReference type="ARBA" id="ARBA00022490"/>
    </source>
</evidence>
<keyword evidence="7" id="KW-0175">Coiled coil</keyword>
<name>A0A1H6TDH5_9FLAO</name>
<evidence type="ECO:0000256" key="4">
    <source>
        <dbReference type="ARBA" id="ARBA00022803"/>
    </source>
</evidence>
<dbReference type="Proteomes" id="UP000199702">
    <property type="component" value="Unassembled WGS sequence"/>
</dbReference>
<gene>
    <name evidence="11" type="ORF">SAMN05660918_1605</name>
</gene>
<dbReference type="InterPro" id="IPR051476">
    <property type="entry name" value="Bac_ResReg_Asp_Phosphatase"/>
</dbReference>
<dbReference type="Gene3D" id="1.25.40.10">
    <property type="entry name" value="Tetratricopeptide repeat domain"/>
    <property type="match status" value="2"/>
</dbReference>
<protein>
    <submittedName>
        <fullName evidence="11">Tetratricopeptide repeat-containing protein</fullName>
    </submittedName>
</protein>
<keyword evidence="9" id="KW-0732">Signal</keyword>
<sequence>MFRKLHFCLFLLFIFSFVSAQESKLEKLIIDAKETKITPKNILEIETLITKSEVDTINMKAYKLLGDTYRDLEVYDKANQFYQKALFIAKKNKLDKKIGGRIIDLGNLQRELGNFKKSLELFAEAKKHYEKSKNYKGLASLNGNIAAVYISIGREKEAIEILVPIINDKNIKPNMKAALLINLGAIYSEAPTYKTAVKYYLEALSIIKSEKNMERYELMLYQNLAESFTKMKQFDTALFYNQKSQAMLKNIDSNELYANLYMLYSEIYEGKLMPKEALKYLQLHLKYKELSDNAKAILKFENIETLNKLENQKLDLQIKEQKIILLENEKFATRTKITFLILLIIGILFLSYYLIKKQRSKVKNLSHVIHQTEDKLEFTQTKTEKMVMNFVKNSDFIERFKEDLKKVQKNTNDSESKTELGKLLIEFQNFKLINDTKEELFNEVDAQFSYKLNKKYPSLTEEEQKICILIYLDLKNKDIAVIQNLSLRSVENCRYRIRKKMDLDANENLSVVLQNL</sequence>
<evidence type="ECO:0000313" key="11">
    <source>
        <dbReference type="EMBL" id="SEI78129.1"/>
    </source>
</evidence>
<comment type="subcellular location">
    <subcellularLocation>
        <location evidence="1">Cytoplasm</location>
    </subcellularLocation>
</comment>
<keyword evidence="4 6" id="KW-0802">TPR repeat</keyword>
<dbReference type="PANTHER" id="PTHR46630:SF1">
    <property type="entry name" value="TETRATRICOPEPTIDE REPEAT PROTEIN 29"/>
    <property type="match status" value="1"/>
</dbReference>
<evidence type="ECO:0000256" key="7">
    <source>
        <dbReference type="SAM" id="Coils"/>
    </source>
</evidence>
<accession>A0A1H6TDH5</accession>
<evidence type="ECO:0000256" key="3">
    <source>
        <dbReference type="ARBA" id="ARBA00022737"/>
    </source>
</evidence>
<dbReference type="InterPro" id="IPR036388">
    <property type="entry name" value="WH-like_DNA-bd_sf"/>
</dbReference>
<dbReference type="SMART" id="SM00421">
    <property type="entry name" value="HTH_LUXR"/>
    <property type="match status" value="1"/>
</dbReference>
<feature type="repeat" description="TPR" evidence="6">
    <location>
        <begin position="59"/>
        <end position="92"/>
    </location>
</feature>
<evidence type="ECO:0000256" key="6">
    <source>
        <dbReference type="PROSITE-ProRule" id="PRU00339"/>
    </source>
</evidence>
<dbReference type="InterPro" id="IPR000792">
    <property type="entry name" value="Tscrpt_reg_LuxR_C"/>
</dbReference>
<comment type="similarity">
    <text evidence="5">Belongs to the Rap family.</text>
</comment>
<dbReference type="PROSITE" id="PS50005">
    <property type="entry name" value="TPR"/>
    <property type="match status" value="2"/>
</dbReference>
<keyword evidence="3" id="KW-0677">Repeat</keyword>
<feature type="domain" description="HTH luxR-type" evidence="10">
    <location>
        <begin position="456"/>
        <end position="513"/>
    </location>
</feature>
<dbReference type="PANTHER" id="PTHR46630">
    <property type="entry name" value="TETRATRICOPEPTIDE REPEAT PROTEIN 29"/>
    <property type="match status" value="1"/>
</dbReference>
<keyword evidence="2" id="KW-0963">Cytoplasm</keyword>
<evidence type="ECO:0000256" key="8">
    <source>
        <dbReference type="SAM" id="Phobius"/>
    </source>
</evidence>
<dbReference type="SUPFAM" id="SSF48452">
    <property type="entry name" value="TPR-like"/>
    <property type="match status" value="2"/>
</dbReference>
<feature type="coiled-coil region" evidence="7">
    <location>
        <begin position="355"/>
        <end position="417"/>
    </location>
</feature>
<evidence type="ECO:0000259" key="10">
    <source>
        <dbReference type="SMART" id="SM00421"/>
    </source>
</evidence>
<dbReference type="AlphaFoldDB" id="A0A1H6TDH5"/>
<dbReference type="GO" id="GO:0005737">
    <property type="term" value="C:cytoplasm"/>
    <property type="evidence" value="ECO:0007669"/>
    <property type="project" value="UniProtKB-SubCell"/>
</dbReference>
<dbReference type="SUPFAM" id="SSF46894">
    <property type="entry name" value="C-terminal effector domain of the bipartite response regulators"/>
    <property type="match status" value="1"/>
</dbReference>
<reference evidence="12" key="1">
    <citation type="submission" date="2016-10" db="EMBL/GenBank/DDBJ databases">
        <authorList>
            <person name="Varghese N."/>
            <person name="Submissions S."/>
        </authorList>
    </citation>
    <scope>NUCLEOTIDE SEQUENCE [LARGE SCALE GENOMIC DNA]</scope>
    <source>
        <strain evidence="12">DSM 17934</strain>
    </source>
</reference>
<feature type="transmembrane region" description="Helical" evidence="8">
    <location>
        <begin position="337"/>
        <end position="355"/>
    </location>
</feature>
<feature type="chain" id="PRO_5011668478" evidence="9">
    <location>
        <begin position="21"/>
        <end position="516"/>
    </location>
</feature>
<keyword evidence="8" id="KW-1133">Transmembrane helix</keyword>
<evidence type="ECO:0000256" key="1">
    <source>
        <dbReference type="ARBA" id="ARBA00004496"/>
    </source>
</evidence>
<feature type="repeat" description="TPR" evidence="6">
    <location>
        <begin position="177"/>
        <end position="210"/>
    </location>
</feature>
<dbReference type="EMBL" id="FNYA01000003">
    <property type="protein sequence ID" value="SEI78129.1"/>
    <property type="molecule type" value="Genomic_DNA"/>
</dbReference>
<dbReference type="GO" id="GO:0003677">
    <property type="term" value="F:DNA binding"/>
    <property type="evidence" value="ECO:0007669"/>
    <property type="project" value="InterPro"/>
</dbReference>
<feature type="signal peptide" evidence="9">
    <location>
        <begin position="1"/>
        <end position="20"/>
    </location>
</feature>
<dbReference type="InterPro" id="IPR016032">
    <property type="entry name" value="Sig_transdc_resp-reg_C-effctor"/>
</dbReference>
<organism evidence="11 12">
    <name type="scientific">Flavobacterium terrigena</name>
    <dbReference type="NCBI Taxonomy" id="402734"/>
    <lineage>
        <taxon>Bacteria</taxon>
        <taxon>Pseudomonadati</taxon>
        <taxon>Bacteroidota</taxon>
        <taxon>Flavobacteriia</taxon>
        <taxon>Flavobacteriales</taxon>
        <taxon>Flavobacteriaceae</taxon>
        <taxon>Flavobacterium</taxon>
    </lineage>
</organism>
<proteinExistence type="inferred from homology"/>
<dbReference type="GO" id="GO:0006355">
    <property type="term" value="P:regulation of DNA-templated transcription"/>
    <property type="evidence" value="ECO:0007669"/>
    <property type="project" value="InterPro"/>
</dbReference>
<evidence type="ECO:0000256" key="9">
    <source>
        <dbReference type="SAM" id="SignalP"/>
    </source>
</evidence>